<accession>A0A268EDZ6</accession>
<dbReference type="RefSeq" id="WP_095268023.1">
    <property type="nucleotide sequence ID" value="NZ_NPBY01000108.1"/>
</dbReference>
<dbReference type="AlphaFoldDB" id="A0A268EDZ6"/>
<name>A0A268EDZ6_9BACL</name>
<evidence type="ECO:0008006" key="3">
    <source>
        <dbReference type="Google" id="ProtNLM"/>
    </source>
</evidence>
<organism evidence="1 2">
    <name type="scientific">Paenibacillus campinasensis</name>
    <dbReference type="NCBI Taxonomy" id="66347"/>
    <lineage>
        <taxon>Bacteria</taxon>
        <taxon>Bacillati</taxon>
        <taxon>Bacillota</taxon>
        <taxon>Bacilli</taxon>
        <taxon>Bacillales</taxon>
        <taxon>Paenibacillaceae</taxon>
        <taxon>Paenibacillus</taxon>
    </lineage>
</organism>
<evidence type="ECO:0000313" key="2">
    <source>
        <dbReference type="Proteomes" id="UP000215596"/>
    </source>
</evidence>
<gene>
    <name evidence="1" type="ORF">CHH67_24675</name>
</gene>
<comment type="caution">
    <text evidence="1">The sequence shown here is derived from an EMBL/GenBank/DDBJ whole genome shotgun (WGS) entry which is preliminary data.</text>
</comment>
<protein>
    <recommendedName>
        <fullName evidence="3">AAA family ATPase</fullName>
    </recommendedName>
</protein>
<dbReference type="Proteomes" id="UP000215596">
    <property type="component" value="Unassembled WGS sequence"/>
</dbReference>
<dbReference type="OrthoDB" id="2610621at2"/>
<evidence type="ECO:0000313" key="1">
    <source>
        <dbReference type="EMBL" id="PAD71343.1"/>
    </source>
</evidence>
<proteinExistence type="predicted"/>
<reference evidence="1 2" key="1">
    <citation type="submission" date="2017-07" db="EMBL/GenBank/DDBJ databases">
        <title>Isolation and whole genome analysis of endospore-forming bacteria from heroin.</title>
        <authorList>
            <person name="Kalinowski J."/>
            <person name="Ahrens B."/>
            <person name="Al-Dilaimi A."/>
            <person name="Winkler A."/>
            <person name="Wibberg D."/>
            <person name="Schleenbecker U."/>
            <person name="Ruckert C."/>
            <person name="Wolfel R."/>
            <person name="Grass G."/>
        </authorList>
    </citation>
    <scope>NUCLEOTIDE SEQUENCE [LARGE SCALE GENOMIC DNA]</scope>
    <source>
        <strain evidence="1 2">7537-G1</strain>
    </source>
</reference>
<sequence>MKQILFVGQYDKTDLLFYLAKVLSQSKKVLIADYSGGRYEFAFPKIEMDSDLQEYDGFDVRENLKDYDSLQALLQESSYDIVLIDQERSETLKKWPAADHYYLVSSYDNPTMMQNVRLIHSFFEDKPVAELFTFRKILYEVHDTNNETFINDLMEKYPIHWEESLTYYPDERDLTLKIKNQFSNSVRMKGLSRPYKDVIKTIVSDILEISLKETITMMKQIERRN</sequence>
<dbReference type="EMBL" id="NPBY01000108">
    <property type="protein sequence ID" value="PAD71343.1"/>
    <property type="molecule type" value="Genomic_DNA"/>
</dbReference>